<name>A0A1L9SKV8_9EURO</name>
<dbReference type="CDD" id="cd00519">
    <property type="entry name" value="Lipase_3"/>
    <property type="match status" value="1"/>
</dbReference>
<evidence type="ECO:0000256" key="1">
    <source>
        <dbReference type="ARBA" id="ARBA00043996"/>
    </source>
</evidence>
<evidence type="ECO:0000256" key="4">
    <source>
        <dbReference type="SAM" id="SignalP"/>
    </source>
</evidence>
<dbReference type="GeneID" id="34612194"/>
<keyword evidence="7" id="KW-1185">Reference proteome</keyword>
<proteinExistence type="inferred from homology"/>
<evidence type="ECO:0000259" key="5">
    <source>
        <dbReference type="Pfam" id="PF01764"/>
    </source>
</evidence>
<reference evidence="7" key="1">
    <citation type="journal article" date="2017" name="Genome Biol.">
        <title>Comparative genomics reveals high biological diversity and specific adaptations in the industrially and medically important fungal genus Aspergillus.</title>
        <authorList>
            <person name="de Vries R.P."/>
            <person name="Riley R."/>
            <person name="Wiebenga A."/>
            <person name="Aguilar-Osorio G."/>
            <person name="Amillis S."/>
            <person name="Uchima C.A."/>
            <person name="Anderluh G."/>
            <person name="Asadollahi M."/>
            <person name="Askin M."/>
            <person name="Barry K."/>
            <person name="Battaglia E."/>
            <person name="Bayram O."/>
            <person name="Benocci T."/>
            <person name="Braus-Stromeyer S.A."/>
            <person name="Caldana C."/>
            <person name="Canovas D."/>
            <person name="Cerqueira G.C."/>
            <person name="Chen F."/>
            <person name="Chen W."/>
            <person name="Choi C."/>
            <person name="Clum A."/>
            <person name="Dos Santos R.A."/>
            <person name="Damasio A.R."/>
            <person name="Diallinas G."/>
            <person name="Emri T."/>
            <person name="Fekete E."/>
            <person name="Flipphi M."/>
            <person name="Freyberg S."/>
            <person name="Gallo A."/>
            <person name="Gournas C."/>
            <person name="Habgood R."/>
            <person name="Hainaut M."/>
            <person name="Harispe M.L."/>
            <person name="Henrissat B."/>
            <person name="Hilden K.S."/>
            <person name="Hope R."/>
            <person name="Hossain A."/>
            <person name="Karabika E."/>
            <person name="Karaffa L."/>
            <person name="Karanyi Z."/>
            <person name="Krasevec N."/>
            <person name="Kuo A."/>
            <person name="Kusch H."/>
            <person name="LaButti K."/>
            <person name="Lagendijk E.L."/>
            <person name="Lapidus A."/>
            <person name="Levasseur A."/>
            <person name="Lindquist E."/>
            <person name="Lipzen A."/>
            <person name="Logrieco A.F."/>
            <person name="MacCabe A."/>
            <person name="Maekelae M.R."/>
            <person name="Malavazi I."/>
            <person name="Melin P."/>
            <person name="Meyer V."/>
            <person name="Mielnichuk N."/>
            <person name="Miskei M."/>
            <person name="Molnar A.P."/>
            <person name="Mule G."/>
            <person name="Ngan C.Y."/>
            <person name="Orejas M."/>
            <person name="Orosz E."/>
            <person name="Ouedraogo J.P."/>
            <person name="Overkamp K.M."/>
            <person name="Park H.-S."/>
            <person name="Perrone G."/>
            <person name="Piumi F."/>
            <person name="Punt P.J."/>
            <person name="Ram A.F."/>
            <person name="Ramon A."/>
            <person name="Rauscher S."/>
            <person name="Record E."/>
            <person name="Riano-Pachon D.M."/>
            <person name="Robert V."/>
            <person name="Roehrig J."/>
            <person name="Ruller R."/>
            <person name="Salamov A."/>
            <person name="Salih N.S."/>
            <person name="Samson R.A."/>
            <person name="Sandor E."/>
            <person name="Sanguinetti M."/>
            <person name="Schuetze T."/>
            <person name="Sepcic K."/>
            <person name="Shelest E."/>
            <person name="Sherlock G."/>
            <person name="Sophianopoulou V."/>
            <person name="Squina F.M."/>
            <person name="Sun H."/>
            <person name="Susca A."/>
            <person name="Todd R.B."/>
            <person name="Tsang A."/>
            <person name="Unkles S.E."/>
            <person name="van de Wiele N."/>
            <person name="van Rossen-Uffink D."/>
            <person name="Oliveira J.V."/>
            <person name="Vesth T.C."/>
            <person name="Visser J."/>
            <person name="Yu J.-H."/>
            <person name="Zhou M."/>
            <person name="Andersen M.R."/>
            <person name="Archer D.B."/>
            <person name="Baker S.E."/>
            <person name="Benoit I."/>
            <person name="Brakhage A.A."/>
            <person name="Braus G.H."/>
            <person name="Fischer R."/>
            <person name="Frisvad J.C."/>
            <person name="Goldman G.H."/>
            <person name="Houbraken J."/>
            <person name="Oakley B."/>
            <person name="Pocsi I."/>
            <person name="Scazzocchio C."/>
            <person name="Seiboth B."/>
            <person name="vanKuyk P.A."/>
            <person name="Wortman J."/>
            <person name="Dyer P.S."/>
            <person name="Grigoriev I.V."/>
        </authorList>
    </citation>
    <scope>NUCLEOTIDE SEQUENCE [LARGE SCALE GENOMIC DNA]</scope>
    <source>
        <strain evidence="7">CBS 506.65</strain>
    </source>
</reference>
<dbReference type="InterPro" id="IPR051218">
    <property type="entry name" value="Sec_MonoDiacylglyc_Lipase"/>
</dbReference>
<dbReference type="Pfam" id="PF01764">
    <property type="entry name" value="Lipase_3"/>
    <property type="match status" value="1"/>
</dbReference>
<accession>A0A1L9SKV8</accession>
<gene>
    <name evidence="6" type="ORF">ASPZODRAFT_151313</name>
</gene>
<evidence type="ECO:0000256" key="3">
    <source>
        <dbReference type="ARBA" id="ARBA00048461"/>
    </source>
</evidence>
<dbReference type="EMBL" id="KV878340">
    <property type="protein sequence ID" value="OJJ47882.1"/>
    <property type="molecule type" value="Genomic_DNA"/>
</dbReference>
<feature type="signal peptide" evidence="4">
    <location>
        <begin position="1"/>
        <end position="21"/>
    </location>
</feature>
<feature type="domain" description="Fungal lipase-type" evidence="5">
    <location>
        <begin position="88"/>
        <end position="221"/>
    </location>
</feature>
<dbReference type="OrthoDB" id="426718at2759"/>
<dbReference type="PANTHER" id="PTHR45856">
    <property type="entry name" value="ALPHA/BETA-HYDROLASES SUPERFAMILY PROTEIN"/>
    <property type="match status" value="1"/>
</dbReference>
<dbReference type="Proteomes" id="UP000184188">
    <property type="component" value="Unassembled WGS sequence"/>
</dbReference>
<dbReference type="InterPro" id="IPR029058">
    <property type="entry name" value="AB_hydrolase_fold"/>
</dbReference>
<comment type="catalytic activity">
    <reaction evidence="2">
        <text>a diacylglycerol + H2O = a monoacylglycerol + a fatty acid + H(+)</text>
        <dbReference type="Rhea" id="RHEA:32731"/>
        <dbReference type="ChEBI" id="CHEBI:15377"/>
        <dbReference type="ChEBI" id="CHEBI:15378"/>
        <dbReference type="ChEBI" id="CHEBI:17408"/>
        <dbReference type="ChEBI" id="CHEBI:18035"/>
        <dbReference type="ChEBI" id="CHEBI:28868"/>
    </reaction>
</comment>
<dbReference type="STRING" id="1073090.A0A1L9SKV8"/>
<sequence>MTFGILSTLVAGASIMSLASASPMLSARATLDTGSFADLQRAAELSSAAYTGCTGTAFDVTVTKSLNDATTDTQGFIGYSTSKKKITVSMRGSTTVTDILNDIDTTLVTPTLSGVTFPSGAKMMKGIYSPWSSVHDTIISEVKSLIEKYPDYSLESTGHSLGGALTYISYIALAQNFPDKEITSNALAAFPIGNQAFADFGSSINGTLNRGNNEGDGVPNMYISLPYDFVHYGTEYYSYGTAISNLKCSGERDLMCSAGNGLVGVTPGHFYSFGIAMGAAGCASLL</sequence>
<dbReference type="GO" id="GO:0006629">
    <property type="term" value="P:lipid metabolic process"/>
    <property type="evidence" value="ECO:0007669"/>
    <property type="project" value="InterPro"/>
</dbReference>
<evidence type="ECO:0000313" key="7">
    <source>
        <dbReference type="Proteomes" id="UP000184188"/>
    </source>
</evidence>
<comment type="similarity">
    <text evidence="1">Belongs to the AB hydrolase superfamily. Lipase family. Class 3 subfamily.</text>
</comment>
<dbReference type="InterPro" id="IPR002921">
    <property type="entry name" value="Fungal_lipase-type"/>
</dbReference>
<protein>
    <recommendedName>
        <fullName evidence="5">Fungal lipase-type domain-containing protein</fullName>
    </recommendedName>
</protein>
<dbReference type="AlphaFoldDB" id="A0A1L9SKV8"/>
<dbReference type="SUPFAM" id="SSF53474">
    <property type="entry name" value="alpha/beta-Hydrolases"/>
    <property type="match status" value="1"/>
</dbReference>
<comment type="catalytic activity">
    <reaction evidence="3">
        <text>a monoacylglycerol + H2O = glycerol + a fatty acid + H(+)</text>
        <dbReference type="Rhea" id="RHEA:15245"/>
        <dbReference type="ChEBI" id="CHEBI:15377"/>
        <dbReference type="ChEBI" id="CHEBI:15378"/>
        <dbReference type="ChEBI" id="CHEBI:17408"/>
        <dbReference type="ChEBI" id="CHEBI:17754"/>
        <dbReference type="ChEBI" id="CHEBI:28868"/>
    </reaction>
</comment>
<organism evidence="6 7">
    <name type="scientific">Penicilliopsis zonata CBS 506.65</name>
    <dbReference type="NCBI Taxonomy" id="1073090"/>
    <lineage>
        <taxon>Eukaryota</taxon>
        <taxon>Fungi</taxon>
        <taxon>Dikarya</taxon>
        <taxon>Ascomycota</taxon>
        <taxon>Pezizomycotina</taxon>
        <taxon>Eurotiomycetes</taxon>
        <taxon>Eurotiomycetidae</taxon>
        <taxon>Eurotiales</taxon>
        <taxon>Aspergillaceae</taxon>
        <taxon>Penicilliopsis</taxon>
    </lineage>
</organism>
<feature type="chain" id="PRO_5009887550" description="Fungal lipase-type domain-containing protein" evidence="4">
    <location>
        <begin position="22"/>
        <end position="286"/>
    </location>
</feature>
<evidence type="ECO:0000313" key="6">
    <source>
        <dbReference type="EMBL" id="OJJ47882.1"/>
    </source>
</evidence>
<dbReference type="Gene3D" id="3.40.50.1820">
    <property type="entry name" value="alpha/beta hydrolase"/>
    <property type="match status" value="1"/>
</dbReference>
<dbReference type="RefSeq" id="XP_022582392.1">
    <property type="nucleotide sequence ID" value="XM_022725729.1"/>
</dbReference>
<keyword evidence="4" id="KW-0732">Signal</keyword>
<dbReference type="PANTHER" id="PTHR45856:SF11">
    <property type="entry name" value="FUNGAL LIPASE-LIKE DOMAIN-CONTAINING PROTEIN"/>
    <property type="match status" value="1"/>
</dbReference>
<dbReference type="VEuPathDB" id="FungiDB:ASPZODRAFT_151313"/>
<evidence type="ECO:0000256" key="2">
    <source>
        <dbReference type="ARBA" id="ARBA00047591"/>
    </source>
</evidence>